<evidence type="ECO:0000313" key="3">
    <source>
        <dbReference type="Proteomes" id="UP000274756"/>
    </source>
</evidence>
<protein>
    <submittedName>
        <fullName evidence="4">Ovule protein</fullName>
    </submittedName>
</protein>
<name>A0A0N4U2S4_DRAME</name>
<keyword evidence="3" id="KW-1185">Reference proteome</keyword>
<dbReference type="WBParaSite" id="DME_0000099901-mRNA-1">
    <property type="protein sequence ID" value="DME_0000099901-mRNA-1"/>
    <property type="gene ID" value="DME_0000099901"/>
</dbReference>
<dbReference type="Proteomes" id="UP000038040">
    <property type="component" value="Unplaced"/>
</dbReference>
<reference evidence="1 3" key="2">
    <citation type="submission" date="2018-11" db="EMBL/GenBank/DDBJ databases">
        <authorList>
            <consortium name="Pathogen Informatics"/>
        </authorList>
    </citation>
    <scope>NUCLEOTIDE SEQUENCE [LARGE SCALE GENOMIC DNA]</scope>
</reference>
<proteinExistence type="predicted"/>
<gene>
    <name evidence="1" type="ORF">DME_LOCUS5359</name>
</gene>
<dbReference type="Proteomes" id="UP000274756">
    <property type="component" value="Unassembled WGS sequence"/>
</dbReference>
<organism evidence="2 4">
    <name type="scientific">Dracunculus medinensis</name>
    <name type="common">Guinea worm</name>
    <dbReference type="NCBI Taxonomy" id="318479"/>
    <lineage>
        <taxon>Eukaryota</taxon>
        <taxon>Metazoa</taxon>
        <taxon>Ecdysozoa</taxon>
        <taxon>Nematoda</taxon>
        <taxon>Chromadorea</taxon>
        <taxon>Rhabditida</taxon>
        <taxon>Spirurina</taxon>
        <taxon>Dracunculoidea</taxon>
        <taxon>Dracunculidae</taxon>
        <taxon>Dracunculus</taxon>
    </lineage>
</organism>
<evidence type="ECO:0000313" key="2">
    <source>
        <dbReference type="Proteomes" id="UP000038040"/>
    </source>
</evidence>
<dbReference type="EMBL" id="UYYG01001152">
    <property type="protein sequence ID" value="VDN55386.1"/>
    <property type="molecule type" value="Genomic_DNA"/>
</dbReference>
<sequence>MEKAVENMWASSVCAGAEMQTYGLAITRLKSLLTISMSGDRTSWLFTTISATVRLIYESIPVMMTLGDNSINVDSI</sequence>
<evidence type="ECO:0000313" key="1">
    <source>
        <dbReference type="EMBL" id="VDN55386.1"/>
    </source>
</evidence>
<dbReference type="AlphaFoldDB" id="A0A0N4U2S4"/>
<evidence type="ECO:0000313" key="4">
    <source>
        <dbReference type="WBParaSite" id="DME_0000099901-mRNA-1"/>
    </source>
</evidence>
<accession>A0A0N4U2S4</accession>
<reference evidence="4" key="1">
    <citation type="submission" date="2017-02" db="UniProtKB">
        <authorList>
            <consortium name="WormBaseParasite"/>
        </authorList>
    </citation>
    <scope>IDENTIFICATION</scope>
</reference>